<dbReference type="Proteomes" id="UP000588051">
    <property type="component" value="Unassembled WGS sequence"/>
</dbReference>
<feature type="compositionally biased region" description="Polar residues" evidence="1">
    <location>
        <begin position="49"/>
        <end position="60"/>
    </location>
</feature>
<accession>A0A850QSL1</accession>
<evidence type="ECO:0000313" key="2">
    <source>
        <dbReference type="EMBL" id="NVO79026.1"/>
    </source>
</evidence>
<protein>
    <submittedName>
        <fullName evidence="2">Uncharacterized protein</fullName>
    </submittedName>
</protein>
<reference evidence="2 3" key="1">
    <citation type="submission" date="2020-06" db="EMBL/GenBank/DDBJ databases">
        <authorList>
            <person name="Qiu C."/>
            <person name="Liu Z."/>
        </authorList>
    </citation>
    <scope>NUCLEOTIDE SEQUENCE [LARGE SCALE GENOMIC DNA]</scope>
    <source>
        <strain evidence="2 3">EM 1</strain>
    </source>
</reference>
<comment type="caution">
    <text evidence="2">The sequence shown here is derived from an EMBL/GenBank/DDBJ whole genome shotgun (WGS) entry which is preliminary data.</text>
</comment>
<feature type="region of interest" description="Disordered" evidence="1">
    <location>
        <begin position="1"/>
        <end position="61"/>
    </location>
</feature>
<evidence type="ECO:0000256" key="1">
    <source>
        <dbReference type="SAM" id="MobiDB-lite"/>
    </source>
</evidence>
<evidence type="ECO:0000313" key="3">
    <source>
        <dbReference type="Proteomes" id="UP000588051"/>
    </source>
</evidence>
<keyword evidence="3" id="KW-1185">Reference proteome</keyword>
<feature type="compositionally biased region" description="Basic and acidic residues" evidence="1">
    <location>
        <begin position="30"/>
        <end position="42"/>
    </location>
</feature>
<sequence length="115" mass="13255">MNTGSDINPVIKLEKRKRGRPTLTPGHSKAKSDAQRAKEYRLRQKNRQVTKPNPNNSWPQPASECLFDLQKDLAIMSDMLGQLIDQKRGKIRMPADVFSKICLKHFEITLKHDFL</sequence>
<name>A0A850QSL1_9BURK</name>
<proteinExistence type="predicted"/>
<dbReference type="RefSeq" id="WP_176804560.1">
    <property type="nucleotide sequence ID" value="NZ_JABXYJ010000008.1"/>
</dbReference>
<dbReference type="EMBL" id="JABXYJ010000008">
    <property type="protein sequence ID" value="NVO79026.1"/>
    <property type="molecule type" value="Genomic_DNA"/>
</dbReference>
<gene>
    <name evidence="2" type="ORF">HV832_14440</name>
</gene>
<organism evidence="2 3">
    <name type="scientific">Undibacterium oligocarboniphilum</name>
    <dbReference type="NCBI Taxonomy" id="666702"/>
    <lineage>
        <taxon>Bacteria</taxon>
        <taxon>Pseudomonadati</taxon>
        <taxon>Pseudomonadota</taxon>
        <taxon>Betaproteobacteria</taxon>
        <taxon>Burkholderiales</taxon>
        <taxon>Oxalobacteraceae</taxon>
        <taxon>Undibacterium</taxon>
    </lineage>
</organism>
<dbReference type="AlphaFoldDB" id="A0A850QSL1"/>